<organism evidence="2 3">
    <name type="scientific">Sinorhizobium glycinis</name>
    <dbReference type="NCBI Taxonomy" id="1472378"/>
    <lineage>
        <taxon>Bacteria</taxon>
        <taxon>Pseudomonadati</taxon>
        <taxon>Pseudomonadota</taxon>
        <taxon>Alphaproteobacteria</taxon>
        <taxon>Hyphomicrobiales</taxon>
        <taxon>Rhizobiaceae</taxon>
        <taxon>Sinorhizobium/Ensifer group</taxon>
        <taxon>Sinorhizobium</taxon>
    </lineage>
</organism>
<proteinExistence type="predicted"/>
<dbReference type="GO" id="GO:0008757">
    <property type="term" value="F:S-adenosylmethionine-dependent methyltransferase activity"/>
    <property type="evidence" value="ECO:0007669"/>
    <property type="project" value="InterPro"/>
</dbReference>
<dbReference type="STRING" id="1472378.AU381_12205"/>
<comment type="caution">
    <text evidence="2">The sequence shown here is derived from an EMBL/GenBank/DDBJ whole genome shotgun (WGS) entry which is preliminary data.</text>
</comment>
<dbReference type="CDD" id="cd02440">
    <property type="entry name" value="AdoMet_MTases"/>
    <property type="match status" value="1"/>
</dbReference>
<dbReference type="Pfam" id="PF08241">
    <property type="entry name" value="Methyltransf_11"/>
    <property type="match status" value="1"/>
</dbReference>
<protein>
    <recommendedName>
        <fullName evidence="1">Methyltransferase type 11 domain-containing protein</fullName>
    </recommendedName>
</protein>
<name>A0A178XKD0_9HYPH</name>
<dbReference type="SUPFAM" id="SSF53335">
    <property type="entry name" value="S-adenosyl-L-methionine-dependent methyltransferases"/>
    <property type="match status" value="1"/>
</dbReference>
<dbReference type="RefSeq" id="WP_064244302.1">
    <property type="nucleotide sequence ID" value="NZ_LPUX01000066.1"/>
</dbReference>
<dbReference type="InterPro" id="IPR013216">
    <property type="entry name" value="Methyltransf_11"/>
</dbReference>
<dbReference type="AlphaFoldDB" id="A0A178XKD0"/>
<gene>
    <name evidence="2" type="ORF">AU381_12205</name>
</gene>
<evidence type="ECO:0000259" key="1">
    <source>
        <dbReference type="Pfam" id="PF08241"/>
    </source>
</evidence>
<dbReference type="EMBL" id="LPUX01000066">
    <property type="protein sequence ID" value="OAP35664.1"/>
    <property type="molecule type" value="Genomic_DNA"/>
</dbReference>
<keyword evidence="3" id="KW-1185">Reference proteome</keyword>
<reference evidence="2 3" key="1">
    <citation type="journal article" date="2016" name="Int. J. Syst. Evol. Microbiol.">
        <title>Ensifer glycinis sp. nov., an novel rhizobial species associated with Glycine spp.</title>
        <authorList>
            <person name="Yan H."/>
            <person name="Yan J."/>
            <person name="Sui X.H."/>
            <person name="Wang E.T."/>
            <person name="Chen W.X."/>
            <person name="Zhang X.X."/>
            <person name="Chen W.F."/>
        </authorList>
    </citation>
    <scope>NUCLEOTIDE SEQUENCE [LARGE SCALE GENOMIC DNA]</scope>
    <source>
        <strain evidence="2 3">CCBAU 23380</strain>
    </source>
</reference>
<feature type="domain" description="Methyltransferase type 11" evidence="1">
    <location>
        <begin position="6"/>
        <end position="45"/>
    </location>
</feature>
<evidence type="ECO:0000313" key="3">
    <source>
        <dbReference type="Proteomes" id="UP000094025"/>
    </source>
</evidence>
<dbReference type="InterPro" id="IPR029063">
    <property type="entry name" value="SAM-dependent_MTases_sf"/>
</dbReference>
<dbReference type="Proteomes" id="UP000094025">
    <property type="component" value="Unassembled WGS sequence"/>
</dbReference>
<evidence type="ECO:0000313" key="2">
    <source>
        <dbReference type="EMBL" id="OAP35664.1"/>
    </source>
</evidence>
<dbReference type="Gene3D" id="3.40.50.150">
    <property type="entry name" value="Vaccinia Virus protein VP39"/>
    <property type="match status" value="1"/>
</dbReference>
<accession>A0A178XKD0</accession>
<sequence>MLLVFHFPDASFDVVLCQLGLQFFPDRLRALREMRRVLVASGRLALSVYSAIERTPARILAQERQTRSALNISLLRRRSCAP</sequence>